<proteinExistence type="predicted"/>
<dbReference type="Proteomes" id="UP000643554">
    <property type="component" value="Unassembled WGS sequence"/>
</dbReference>
<protein>
    <submittedName>
        <fullName evidence="3">L-seryl-tRNA(Sec) kinase</fullName>
        <ecNumber evidence="3">2.7.1.164</ecNumber>
    </submittedName>
</protein>
<accession>A0A832Z7D6</accession>
<keyword evidence="3" id="KW-0418">Kinase</keyword>
<dbReference type="PRINTS" id="PR01100">
    <property type="entry name" value="SHIKIMTKNASE"/>
</dbReference>
<evidence type="ECO:0000313" key="3">
    <source>
        <dbReference type="EMBL" id="HIP84267.1"/>
    </source>
</evidence>
<dbReference type="Gene3D" id="3.40.50.300">
    <property type="entry name" value="P-loop containing nucleotide triphosphate hydrolases"/>
    <property type="match status" value="1"/>
</dbReference>
<dbReference type="PANTHER" id="PTHR12435">
    <property type="match status" value="1"/>
</dbReference>
<dbReference type="InterPro" id="IPR027417">
    <property type="entry name" value="P-loop_NTPase"/>
</dbReference>
<comment type="caution">
    <text evidence="3">The sequence shown here is derived from an EMBL/GenBank/DDBJ whole genome shotgun (WGS) entry which is preliminary data.</text>
</comment>
<keyword evidence="1" id="KW-0547">Nucleotide-binding</keyword>
<dbReference type="EMBL" id="DQUI01000036">
    <property type="protein sequence ID" value="HIP84267.1"/>
    <property type="molecule type" value="Genomic_DNA"/>
</dbReference>
<dbReference type="GO" id="GO:0005524">
    <property type="term" value="F:ATP binding"/>
    <property type="evidence" value="ECO:0007669"/>
    <property type="project" value="UniProtKB-KW"/>
</dbReference>
<keyword evidence="2" id="KW-0067">ATP-binding</keyword>
<gene>
    <name evidence="3" type="primary">pstK</name>
    <name evidence="3" type="ORF">EYH15_02095</name>
</gene>
<dbReference type="Pfam" id="PF08433">
    <property type="entry name" value="KTI12"/>
    <property type="match status" value="1"/>
</dbReference>
<evidence type="ECO:0000313" key="4">
    <source>
        <dbReference type="Proteomes" id="UP000643554"/>
    </source>
</evidence>
<dbReference type="GO" id="GO:0043915">
    <property type="term" value="F:L-seryl-tRNA(Sec) kinase activity"/>
    <property type="evidence" value="ECO:0007669"/>
    <property type="project" value="UniProtKB-EC"/>
</dbReference>
<name>A0A832Z7D6_9EURY</name>
<keyword evidence="3" id="KW-0808">Transferase</keyword>
<dbReference type="SUPFAM" id="SSF52540">
    <property type="entry name" value="P-loop containing nucleoside triphosphate hydrolases"/>
    <property type="match status" value="1"/>
</dbReference>
<dbReference type="Gene3D" id="1.10.12.40">
    <property type="match status" value="1"/>
</dbReference>
<dbReference type="InterPro" id="IPR013641">
    <property type="entry name" value="KTI12/PSTK"/>
</dbReference>
<dbReference type="NCBIfam" id="TIGR03574">
    <property type="entry name" value="selen_PSTK"/>
    <property type="match status" value="1"/>
</dbReference>
<dbReference type="AlphaFoldDB" id="A0A832Z7D6"/>
<evidence type="ECO:0000256" key="2">
    <source>
        <dbReference type="ARBA" id="ARBA00022840"/>
    </source>
</evidence>
<dbReference type="GO" id="GO:0001717">
    <property type="term" value="P:conversion of seryl-tRNAsec to selenocys-tRNAsec"/>
    <property type="evidence" value="ECO:0007669"/>
    <property type="project" value="InterPro"/>
</dbReference>
<dbReference type="InterPro" id="IPR020024">
    <property type="entry name" value="L-seryl-tRNA_Sec_kinase_arc"/>
</dbReference>
<evidence type="ECO:0000256" key="1">
    <source>
        <dbReference type="ARBA" id="ARBA00022741"/>
    </source>
</evidence>
<organism evidence="3 4">
    <name type="scientific">Methanothermococcus okinawensis</name>
    <dbReference type="NCBI Taxonomy" id="155863"/>
    <lineage>
        <taxon>Archaea</taxon>
        <taxon>Methanobacteriati</taxon>
        <taxon>Methanobacteriota</taxon>
        <taxon>Methanomada group</taxon>
        <taxon>Methanococci</taxon>
        <taxon>Methanococcales</taxon>
        <taxon>Methanococcaceae</taxon>
        <taxon>Methanothermococcus</taxon>
    </lineage>
</organism>
<dbReference type="EC" id="2.7.1.164" evidence="3"/>
<sequence length="257" mass="31051">MLIILVGLPSVGKSTFARRLSKELYLRGVDNVVIGSDVIRECFPVWKREYESYIREATYQLIDRALREFYVIVDDTNYYNSKRRDLINIAKRRNKDYRIIYLKAPLEVILERNKRRGEKVPNELIVEMYRKFDEPGKRYTWDKPEIVIDTSKEIDFNRVIDTILNRSTRKSRNEKDRGENDLRSKTWNRIDKITREVVGEYIRSRSIDKKDIKVILELRKKFLKNLRSKDLEEIDEEELKKDFKRFLDNNKTIYIKK</sequence>
<reference evidence="3" key="1">
    <citation type="journal article" date="2020" name="ISME J.">
        <title>Gammaproteobacteria mediating utilization of methyl-, sulfur- and petroleum organic compounds in deep ocean hydrothermal plumes.</title>
        <authorList>
            <person name="Zhou Z."/>
            <person name="Liu Y."/>
            <person name="Pan J."/>
            <person name="Cron B.R."/>
            <person name="Toner B.M."/>
            <person name="Anantharaman K."/>
            <person name="Breier J.A."/>
            <person name="Dick G.J."/>
            <person name="Li M."/>
        </authorList>
    </citation>
    <scope>NUCLEOTIDE SEQUENCE</scope>
    <source>
        <strain evidence="3">SZUA-1453</strain>
    </source>
</reference>